<feature type="domain" description="Response regulatory" evidence="4">
    <location>
        <begin position="3"/>
        <end position="120"/>
    </location>
</feature>
<evidence type="ECO:0000313" key="5">
    <source>
        <dbReference type="EMBL" id="TXR54758.1"/>
    </source>
</evidence>
<dbReference type="InterPro" id="IPR001789">
    <property type="entry name" value="Sig_transdc_resp-reg_receiver"/>
</dbReference>
<dbReference type="EMBL" id="VKAD01000001">
    <property type="protein sequence ID" value="TXR54758.1"/>
    <property type="molecule type" value="Genomic_DNA"/>
</dbReference>
<dbReference type="CDD" id="cd06170">
    <property type="entry name" value="LuxR_C_like"/>
    <property type="match status" value="1"/>
</dbReference>
<reference evidence="5 6" key="1">
    <citation type="submission" date="2019-07" db="EMBL/GenBank/DDBJ databases">
        <title>Reinekea sp. strain SSH23 genome sequencing and assembly.</title>
        <authorList>
            <person name="Kim I."/>
        </authorList>
    </citation>
    <scope>NUCLEOTIDE SEQUENCE [LARGE SCALE GENOMIC DNA]</scope>
    <source>
        <strain evidence="5 6">SSH23</strain>
    </source>
</reference>
<protein>
    <submittedName>
        <fullName evidence="5">Response regulator transcription factor</fullName>
    </submittedName>
</protein>
<dbReference type="PROSITE" id="PS50043">
    <property type="entry name" value="HTH_LUXR_2"/>
    <property type="match status" value="1"/>
</dbReference>
<comment type="caution">
    <text evidence="5">The sequence shown here is derived from an EMBL/GenBank/DDBJ whole genome shotgun (WGS) entry which is preliminary data.</text>
</comment>
<dbReference type="Pfam" id="PF00072">
    <property type="entry name" value="Response_reg"/>
    <property type="match status" value="1"/>
</dbReference>
<proteinExistence type="predicted"/>
<evidence type="ECO:0000259" key="4">
    <source>
        <dbReference type="PROSITE" id="PS50110"/>
    </source>
</evidence>
<dbReference type="GO" id="GO:0006355">
    <property type="term" value="P:regulation of DNA-templated transcription"/>
    <property type="evidence" value="ECO:0007669"/>
    <property type="project" value="InterPro"/>
</dbReference>
<name>A0A5C8ZC86_9GAMM</name>
<dbReference type="RefSeq" id="WP_147714157.1">
    <property type="nucleotide sequence ID" value="NZ_VKAD01000001.1"/>
</dbReference>
<dbReference type="InterPro" id="IPR051015">
    <property type="entry name" value="EvgA-like"/>
</dbReference>
<dbReference type="InterPro" id="IPR011006">
    <property type="entry name" value="CheY-like_superfamily"/>
</dbReference>
<keyword evidence="1 2" id="KW-0597">Phosphoprotein</keyword>
<dbReference type="SUPFAM" id="SSF52172">
    <property type="entry name" value="CheY-like"/>
    <property type="match status" value="1"/>
</dbReference>
<evidence type="ECO:0000313" key="6">
    <source>
        <dbReference type="Proteomes" id="UP000321764"/>
    </source>
</evidence>
<dbReference type="Gene3D" id="3.40.50.2300">
    <property type="match status" value="1"/>
</dbReference>
<evidence type="ECO:0000259" key="3">
    <source>
        <dbReference type="PROSITE" id="PS50043"/>
    </source>
</evidence>
<keyword evidence="6" id="KW-1185">Reference proteome</keyword>
<dbReference type="PANTHER" id="PTHR45566">
    <property type="entry name" value="HTH-TYPE TRANSCRIPTIONAL REGULATOR YHJB-RELATED"/>
    <property type="match status" value="1"/>
</dbReference>
<dbReference type="Proteomes" id="UP000321764">
    <property type="component" value="Unassembled WGS sequence"/>
</dbReference>
<organism evidence="5 6">
    <name type="scientific">Reinekea thalattae</name>
    <dbReference type="NCBI Taxonomy" id="2593301"/>
    <lineage>
        <taxon>Bacteria</taxon>
        <taxon>Pseudomonadati</taxon>
        <taxon>Pseudomonadota</taxon>
        <taxon>Gammaproteobacteria</taxon>
        <taxon>Oceanospirillales</taxon>
        <taxon>Saccharospirillaceae</taxon>
        <taxon>Reinekea</taxon>
    </lineage>
</organism>
<dbReference type="AlphaFoldDB" id="A0A5C8ZC86"/>
<feature type="domain" description="HTH luxR-type" evidence="3">
    <location>
        <begin position="131"/>
        <end position="196"/>
    </location>
</feature>
<gene>
    <name evidence="5" type="ORF">FME95_09535</name>
</gene>
<evidence type="ECO:0000256" key="2">
    <source>
        <dbReference type="PROSITE-ProRule" id="PRU00169"/>
    </source>
</evidence>
<accession>A0A5C8ZC86</accession>
<dbReference type="InterPro" id="IPR000792">
    <property type="entry name" value="Tscrpt_reg_LuxR_C"/>
</dbReference>
<dbReference type="PRINTS" id="PR00038">
    <property type="entry name" value="HTHLUXR"/>
</dbReference>
<dbReference type="SMART" id="SM00421">
    <property type="entry name" value="HTH_LUXR"/>
    <property type="match status" value="1"/>
</dbReference>
<dbReference type="InterPro" id="IPR058245">
    <property type="entry name" value="NreC/VraR/RcsB-like_REC"/>
</dbReference>
<sequence>MLKIVHTDDHDIFRDGMKLLLTQLFPEAELLEADSLEQLEAVLAEHLDVSLVLLDIRIPGVEGLAGLKHIKQSYPILPVIVMSTVDQAASIQQMVALGADGFISKDLDKASIVSALKRAITGERVFVSPHHAEPFLQLSPRKIELIKLLEQGLSNKEIADQIRLSSSTVRDYVSELLTLFECDNRTQLVTKVRKLGYIID</sequence>
<dbReference type="CDD" id="cd17535">
    <property type="entry name" value="REC_NarL-like"/>
    <property type="match status" value="1"/>
</dbReference>
<dbReference type="OrthoDB" id="7569831at2"/>
<dbReference type="PANTHER" id="PTHR45566:SF2">
    <property type="entry name" value="NARL SUBFAMILY"/>
    <property type="match status" value="1"/>
</dbReference>
<dbReference type="PROSITE" id="PS50110">
    <property type="entry name" value="RESPONSE_REGULATORY"/>
    <property type="match status" value="1"/>
</dbReference>
<dbReference type="SMART" id="SM00448">
    <property type="entry name" value="REC"/>
    <property type="match status" value="1"/>
</dbReference>
<feature type="modified residue" description="4-aspartylphosphate" evidence="2">
    <location>
        <position position="55"/>
    </location>
</feature>
<dbReference type="GO" id="GO:0000160">
    <property type="term" value="P:phosphorelay signal transduction system"/>
    <property type="evidence" value="ECO:0007669"/>
    <property type="project" value="InterPro"/>
</dbReference>
<dbReference type="Pfam" id="PF00196">
    <property type="entry name" value="GerE"/>
    <property type="match status" value="1"/>
</dbReference>
<evidence type="ECO:0000256" key="1">
    <source>
        <dbReference type="ARBA" id="ARBA00022553"/>
    </source>
</evidence>